<evidence type="ECO:0000313" key="2">
    <source>
        <dbReference type="Proteomes" id="UP001211907"/>
    </source>
</evidence>
<proteinExistence type="predicted"/>
<gene>
    <name evidence="1" type="ORF">HK100_011887</name>
</gene>
<dbReference type="Proteomes" id="UP001211907">
    <property type="component" value="Unassembled WGS sequence"/>
</dbReference>
<sequence>MPPCPDQLTIENLLVKFLEVHHADDYFHDDPVIGPPGKDAGATGNKINEEVLSTHCAHGKLTKTTAASSPGDVCGQCSLQKPSKISRKFRRLNLAAIYLAHLEKPTSAGSRIISNIFGPDSKNLDCINKCLDEAEKAHKDALEKKMPLLVKNIAWELSEVKTIVQDIKSDTAFIVDSQVVLTKVVHKSLLQQNVNHEAEMEEREIGVLRKMDLSKWHTFVANEIQELNAKRQSGTVNGSLMKCYQL</sequence>
<dbReference type="EMBL" id="JADGJH010000790">
    <property type="protein sequence ID" value="KAJ3122669.1"/>
    <property type="molecule type" value="Genomic_DNA"/>
</dbReference>
<comment type="caution">
    <text evidence="1">The sequence shown here is derived from an EMBL/GenBank/DDBJ whole genome shotgun (WGS) entry which is preliminary data.</text>
</comment>
<accession>A0AAD5T292</accession>
<protein>
    <submittedName>
        <fullName evidence="1">Uncharacterized protein</fullName>
    </submittedName>
</protein>
<keyword evidence="2" id="KW-1185">Reference proteome</keyword>
<evidence type="ECO:0000313" key="1">
    <source>
        <dbReference type="EMBL" id="KAJ3122669.1"/>
    </source>
</evidence>
<name>A0AAD5T292_9FUNG</name>
<dbReference type="AlphaFoldDB" id="A0AAD5T292"/>
<organism evidence="1 2">
    <name type="scientific">Physocladia obscura</name>
    <dbReference type="NCBI Taxonomy" id="109957"/>
    <lineage>
        <taxon>Eukaryota</taxon>
        <taxon>Fungi</taxon>
        <taxon>Fungi incertae sedis</taxon>
        <taxon>Chytridiomycota</taxon>
        <taxon>Chytridiomycota incertae sedis</taxon>
        <taxon>Chytridiomycetes</taxon>
        <taxon>Chytridiales</taxon>
        <taxon>Chytriomycetaceae</taxon>
        <taxon>Physocladia</taxon>
    </lineage>
</organism>
<reference evidence="1" key="1">
    <citation type="submission" date="2020-05" db="EMBL/GenBank/DDBJ databases">
        <title>Phylogenomic resolution of chytrid fungi.</title>
        <authorList>
            <person name="Stajich J.E."/>
            <person name="Amses K."/>
            <person name="Simmons R."/>
            <person name="Seto K."/>
            <person name="Myers J."/>
            <person name="Bonds A."/>
            <person name="Quandt C.A."/>
            <person name="Barry K."/>
            <person name="Liu P."/>
            <person name="Grigoriev I."/>
            <person name="Longcore J.E."/>
            <person name="James T.Y."/>
        </authorList>
    </citation>
    <scope>NUCLEOTIDE SEQUENCE</scope>
    <source>
        <strain evidence="1">JEL0513</strain>
    </source>
</reference>